<dbReference type="GO" id="GO:0005975">
    <property type="term" value="P:carbohydrate metabolic process"/>
    <property type="evidence" value="ECO:0007669"/>
    <property type="project" value="InterPro"/>
</dbReference>
<dbReference type="InterPro" id="IPR011613">
    <property type="entry name" value="GH15-like"/>
</dbReference>
<keyword evidence="4" id="KW-1185">Reference proteome</keyword>
<dbReference type="EMBL" id="FZOQ01000005">
    <property type="protein sequence ID" value="SNS38565.1"/>
    <property type="molecule type" value="Genomic_DNA"/>
</dbReference>
<accession>A0A239E1F4</accession>
<dbReference type="InterPro" id="IPR045582">
    <property type="entry name" value="Trehalase-like_N"/>
</dbReference>
<protein>
    <submittedName>
        <fullName evidence="3">Glucoamylase (Glucan-1,4-alpha-glucosidase), GH15 family</fullName>
    </submittedName>
</protein>
<dbReference type="Pfam" id="PF00723">
    <property type="entry name" value="Glyco_hydro_15"/>
    <property type="match status" value="1"/>
</dbReference>
<dbReference type="Proteomes" id="UP000198432">
    <property type="component" value="Unassembled WGS sequence"/>
</dbReference>
<evidence type="ECO:0000259" key="1">
    <source>
        <dbReference type="Pfam" id="PF00723"/>
    </source>
</evidence>
<dbReference type="Gene3D" id="1.50.10.10">
    <property type="match status" value="1"/>
</dbReference>
<organism evidence="3 4">
    <name type="scientific">Pontibacter ummariensis</name>
    <dbReference type="NCBI Taxonomy" id="1610492"/>
    <lineage>
        <taxon>Bacteria</taxon>
        <taxon>Pseudomonadati</taxon>
        <taxon>Bacteroidota</taxon>
        <taxon>Cytophagia</taxon>
        <taxon>Cytophagales</taxon>
        <taxon>Hymenobacteraceae</taxon>
        <taxon>Pontibacter</taxon>
    </lineage>
</organism>
<dbReference type="SUPFAM" id="SSF48208">
    <property type="entry name" value="Six-hairpin glycosidases"/>
    <property type="match status" value="1"/>
</dbReference>
<reference evidence="4" key="1">
    <citation type="submission" date="2017-06" db="EMBL/GenBank/DDBJ databases">
        <authorList>
            <person name="Varghese N."/>
            <person name="Submissions S."/>
        </authorList>
    </citation>
    <scope>NUCLEOTIDE SEQUENCE [LARGE SCALE GENOMIC DNA]</scope>
    <source>
        <strain evidence="4">NKM1</strain>
    </source>
</reference>
<dbReference type="PANTHER" id="PTHR31616">
    <property type="entry name" value="TREHALASE"/>
    <property type="match status" value="1"/>
</dbReference>
<dbReference type="GO" id="GO:0004553">
    <property type="term" value="F:hydrolase activity, hydrolyzing O-glycosyl compounds"/>
    <property type="evidence" value="ECO:0007669"/>
    <property type="project" value="UniProtKB-ARBA"/>
</dbReference>
<feature type="domain" description="GH15-like" evidence="1">
    <location>
        <begin position="209"/>
        <end position="505"/>
    </location>
</feature>
<dbReference type="OrthoDB" id="3902805at2"/>
<sequence length="572" mass="65058">MAIQLESLAMIGDRRTVAMVTKEGTVCWYCPGRFDRPSLFGSLLDEERGGEWRIAWEGGAFASRSYEEDSAILKSTYTQGEGVSVLVDFMPAGESAPQGVCRLLEGSVSGFRSKIVPAPAYGQQPFELTQEGNCITISNSFFFYSSHPAHIVDNHIELEIASFGQAWMFLSDTRLEEAPDPEKWLASTRQFWERVDKRFSYYGPYEVEVAQSIRAIRMLTHEESGGILAAATTSLPEVPGGERNYDYRYVWLRDTGMIVSALTRAGSNGVEERRFLEFICGLKRKPEREDIFLEPMYSLDQQPIQGEQELNLSGYLGSRPVRTGNDARDQLQLDTTANILLAAKLIYNKYKTKEHWEVVAQTADFLAENWHREDHGLWEEGVEKHYTSSKVITAMGLKFIAEHAESSLQKKKWQEAEQEIREFVKNKCLTSEGAYAAAVGEEAVDISAVLFPAWAYTDMNAPEVLATVKALERDYRKGKLYRRHLFEFDSRKEGAFLAGSLWMAQYWVYRRDFVKAREILDEVIKYSTDLGFFSEEADVEHERMIGNIPQTFVHASFIGAVIDLKHELEKGR</sequence>
<proteinExistence type="predicted"/>
<dbReference type="RefSeq" id="WP_089318653.1">
    <property type="nucleotide sequence ID" value="NZ_FZOQ01000005.1"/>
</dbReference>
<feature type="domain" description="Trehalase-like N-terminal" evidence="2">
    <location>
        <begin position="2"/>
        <end position="139"/>
    </location>
</feature>
<evidence type="ECO:0000313" key="4">
    <source>
        <dbReference type="Proteomes" id="UP000198432"/>
    </source>
</evidence>
<dbReference type="InterPro" id="IPR012341">
    <property type="entry name" value="6hp_glycosidase-like_sf"/>
</dbReference>
<gene>
    <name evidence="3" type="ORF">SAMN06296052_105239</name>
</gene>
<dbReference type="PANTHER" id="PTHR31616:SF0">
    <property type="entry name" value="GLUCAN 1,4-ALPHA-GLUCOSIDASE"/>
    <property type="match status" value="1"/>
</dbReference>
<dbReference type="InterPro" id="IPR008928">
    <property type="entry name" value="6-hairpin_glycosidase_sf"/>
</dbReference>
<dbReference type="Pfam" id="PF19291">
    <property type="entry name" value="TREH_N"/>
    <property type="match status" value="1"/>
</dbReference>
<name>A0A239E1F4_9BACT</name>
<evidence type="ECO:0000259" key="2">
    <source>
        <dbReference type="Pfam" id="PF19291"/>
    </source>
</evidence>
<evidence type="ECO:0000313" key="3">
    <source>
        <dbReference type="EMBL" id="SNS38565.1"/>
    </source>
</evidence>
<dbReference type="AlphaFoldDB" id="A0A239E1F4"/>